<feature type="non-terminal residue" evidence="8">
    <location>
        <position position="1"/>
    </location>
</feature>
<dbReference type="Proteomes" id="UP000824031">
    <property type="component" value="Unassembled WGS sequence"/>
</dbReference>
<evidence type="ECO:0000256" key="6">
    <source>
        <dbReference type="SAM" id="Phobius"/>
    </source>
</evidence>
<keyword evidence="4 6" id="KW-1133">Transmembrane helix</keyword>
<feature type="domain" description="ABC3 transporter permease C-terminal" evidence="7">
    <location>
        <begin position="2"/>
        <end position="72"/>
    </location>
</feature>
<evidence type="ECO:0000256" key="2">
    <source>
        <dbReference type="ARBA" id="ARBA00022475"/>
    </source>
</evidence>
<proteinExistence type="predicted"/>
<dbReference type="InterPro" id="IPR003838">
    <property type="entry name" value="ABC3_permease_C"/>
</dbReference>
<comment type="caution">
    <text evidence="8">The sequence shown here is derived from an EMBL/GenBank/DDBJ whole genome shotgun (WGS) entry which is preliminary data.</text>
</comment>
<dbReference type="AlphaFoldDB" id="A0A9D2F4Y9"/>
<feature type="transmembrane region" description="Helical" evidence="6">
    <location>
        <begin position="7"/>
        <end position="26"/>
    </location>
</feature>
<keyword evidence="5 6" id="KW-0472">Membrane</keyword>
<evidence type="ECO:0000313" key="9">
    <source>
        <dbReference type="Proteomes" id="UP000824031"/>
    </source>
</evidence>
<evidence type="ECO:0000313" key="8">
    <source>
        <dbReference type="EMBL" id="HIZ49272.1"/>
    </source>
</evidence>
<sequence length="80" mass="8455">AAEAVAYAAGGVLLGCALGLALHWFLYSSLVTRTFGVPWSVPWPELALIAGVILLTTALSVRGPVRRLRALPIVETLTVQ</sequence>
<organism evidence="8 9">
    <name type="scientific">Candidatus Gemmiger excrementavium</name>
    <dbReference type="NCBI Taxonomy" id="2838608"/>
    <lineage>
        <taxon>Bacteria</taxon>
        <taxon>Bacillati</taxon>
        <taxon>Bacillota</taxon>
        <taxon>Clostridia</taxon>
        <taxon>Eubacteriales</taxon>
        <taxon>Gemmiger</taxon>
    </lineage>
</organism>
<comment type="subcellular location">
    <subcellularLocation>
        <location evidence="1">Cell membrane</location>
        <topology evidence="1">Multi-pass membrane protein</topology>
    </subcellularLocation>
</comment>
<accession>A0A9D2F4Y9</accession>
<reference evidence="8" key="1">
    <citation type="journal article" date="2021" name="PeerJ">
        <title>Extensive microbial diversity within the chicken gut microbiome revealed by metagenomics and culture.</title>
        <authorList>
            <person name="Gilroy R."/>
            <person name="Ravi A."/>
            <person name="Getino M."/>
            <person name="Pursley I."/>
            <person name="Horton D.L."/>
            <person name="Alikhan N.F."/>
            <person name="Baker D."/>
            <person name="Gharbi K."/>
            <person name="Hall N."/>
            <person name="Watson M."/>
            <person name="Adriaenssens E.M."/>
            <person name="Foster-Nyarko E."/>
            <person name="Jarju S."/>
            <person name="Secka A."/>
            <person name="Antonio M."/>
            <person name="Oren A."/>
            <person name="Chaudhuri R.R."/>
            <person name="La Ragione R."/>
            <person name="Hildebrand F."/>
            <person name="Pallen M.J."/>
        </authorList>
    </citation>
    <scope>NUCLEOTIDE SEQUENCE</scope>
    <source>
        <strain evidence="8">3436</strain>
    </source>
</reference>
<dbReference type="EMBL" id="DXBO01000165">
    <property type="protein sequence ID" value="HIZ49272.1"/>
    <property type="molecule type" value="Genomic_DNA"/>
</dbReference>
<evidence type="ECO:0000259" key="7">
    <source>
        <dbReference type="Pfam" id="PF02687"/>
    </source>
</evidence>
<reference evidence="8" key="2">
    <citation type="submission" date="2021-04" db="EMBL/GenBank/DDBJ databases">
        <authorList>
            <person name="Gilroy R."/>
        </authorList>
    </citation>
    <scope>NUCLEOTIDE SEQUENCE</scope>
    <source>
        <strain evidence="8">3436</strain>
    </source>
</reference>
<dbReference type="Pfam" id="PF02687">
    <property type="entry name" value="FtsX"/>
    <property type="match status" value="1"/>
</dbReference>
<evidence type="ECO:0000256" key="1">
    <source>
        <dbReference type="ARBA" id="ARBA00004651"/>
    </source>
</evidence>
<feature type="transmembrane region" description="Helical" evidence="6">
    <location>
        <begin position="46"/>
        <end position="65"/>
    </location>
</feature>
<name>A0A9D2F4Y9_9FIRM</name>
<protein>
    <submittedName>
        <fullName evidence="8">ABC transporter permease</fullName>
    </submittedName>
</protein>
<evidence type="ECO:0000256" key="3">
    <source>
        <dbReference type="ARBA" id="ARBA00022692"/>
    </source>
</evidence>
<dbReference type="GO" id="GO:0005886">
    <property type="term" value="C:plasma membrane"/>
    <property type="evidence" value="ECO:0007669"/>
    <property type="project" value="UniProtKB-SubCell"/>
</dbReference>
<gene>
    <name evidence="8" type="ORF">H9810_11185</name>
</gene>
<evidence type="ECO:0000256" key="5">
    <source>
        <dbReference type="ARBA" id="ARBA00023136"/>
    </source>
</evidence>
<evidence type="ECO:0000256" key="4">
    <source>
        <dbReference type="ARBA" id="ARBA00022989"/>
    </source>
</evidence>
<keyword evidence="2" id="KW-1003">Cell membrane</keyword>
<keyword evidence="3 6" id="KW-0812">Transmembrane</keyword>